<evidence type="ECO:0000259" key="3">
    <source>
        <dbReference type="Pfam" id="PF05426"/>
    </source>
</evidence>
<sequence length="410" mass="47245">MSFNLKIRIALNVFLFIGLISPSLLWAQKDGFILLEGTVMEKARENIDTNSPQKTPELKALIMAAEEALSSSPFSVIHKKQLPPSGDIHDYTSMGPYWWPDPEKEDGLPYIRRDGEINPEYFDYKDKEEMGKLLNSLKVLSQAFYFTGNEKYAAQAIHLANAWFLDPDTKMNPNLNFAQRIPGRTEGRGIGIIDTRKMAELPDQFRMLSSSTHWNTSFEEGMKYWLTKYVSWLVNSKHGKDEAVHGNNHTTWYFAQIIPLTLYLGQTDRADSLAKAGLPLIMEEMIEKDGSQPAELARTRSWDYSSMNLLAIMYYAMACEKVGIDLWNRESEKGGSIQKALDFLNAYTGKKLEWPYEQIKERDLSRIKEQLNIAAYKYLDKSYKKDADQMISLNPEFSYWDLVSFKQIRK</sequence>
<dbReference type="Pfam" id="PF05426">
    <property type="entry name" value="Alginate_lyase"/>
    <property type="match status" value="1"/>
</dbReference>
<dbReference type="Gene3D" id="1.50.10.100">
    <property type="entry name" value="Chondroitin AC/alginate lyase"/>
    <property type="match status" value="1"/>
</dbReference>
<dbReference type="KEGG" id="camu:CA2015_3760"/>
<evidence type="ECO:0000256" key="1">
    <source>
        <dbReference type="ARBA" id="ARBA00022729"/>
    </source>
</evidence>
<dbReference type="SUPFAM" id="SSF48230">
    <property type="entry name" value="Chondroitin AC/alginate lyase"/>
    <property type="match status" value="1"/>
</dbReference>
<accession>A0A0H4PFY1</accession>
<dbReference type="InterPro" id="IPR008397">
    <property type="entry name" value="Alginate_lyase_dom"/>
</dbReference>
<evidence type="ECO:0000313" key="5">
    <source>
        <dbReference type="Proteomes" id="UP000036520"/>
    </source>
</evidence>
<dbReference type="Proteomes" id="UP000036520">
    <property type="component" value="Chromosome"/>
</dbReference>
<proteinExistence type="predicted"/>
<evidence type="ECO:0000313" key="4">
    <source>
        <dbReference type="EMBL" id="AKP53134.1"/>
    </source>
</evidence>
<keyword evidence="2" id="KW-0456">Lyase</keyword>
<name>A0A0H4PFY1_9BACT</name>
<evidence type="ECO:0000256" key="2">
    <source>
        <dbReference type="ARBA" id="ARBA00023239"/>
    </source>
</evidence>
<dbReference type="OrthoDB" id="7210452at2"/>
<dbReference type="EMBL" id="CP012040">
    <property type="protein sequence ID" value="AKP53134.1"/>
    <property type="molecule type" value="Genomic_DNA"/>
</dbReference>
<dbReference type="PATRIC" id="fig|320787.5.peg.4117"/>
<dbReference type="RefSeq" id="WP_048643271.1">
    <property type="nucleotide sequence ID" value="NZ_CP012040.1"/>
</dbReference>
<reference evidence="4 5" key="1">
    <citation type="submission" date="2015-07" db="EMBL/GenBank/DDBJ databases">
        <authorList>
            <person name="Kim K.M."/>
        </authorList>
    </citation>
    <scope>NUCLEOTIDE SEQUENCE [LARGE SCALE GENOMIC DNA]</scope>
    <source>
        <strain evidence="4 5">KCTC 12363</strain>
    </source>
</reference>
<dbReference type="GO" id="GO:0016829">
    <property type="term" value="F:lyase activity"/>
    <property type="evidence" value="ECO:0007669"/>
    <property type="project" value="UniProtKB-KW"/>
</dbReference>
<organism evidence="4 5">
    <name type="scientific">Cyclobacterium amurskyense</name>
    <dbReference type="NCBI Taxonomy" id="320787"/>
    <lineage>
        <taxon>Bacteria</taxon>
        <taxon>Pseudomonadati</taxon>
        <taxon>Bacteroidota</taxon>
        <taxon>Cytophagia</taxon>
        <taxon>Cytophagales</taxon>
        <taxon>Cyclobacteriaceae</taxon>
        <taxon>Cyclobacterium</taxon>
    </lineage>
</organism>
<dbReference type="InterPro" id="IPR008929">
    <property type="entry name" value="Chondroitin_lyas"/>
</dbReference>
<dbReference type="GO" id="GO:0042597">
    <property type="term" value="C:periplasmic space"/>
    <property type="evidence" value="ECO:0007669"/>
    <property type="project" value="InterPro"/>
</dbReference>
<protein>
    <submittedName>
        <fullName evidence="4">Putative exported protein</fullName>
    </submittedName>
</protein>
<dbReference type="AlphaFoldDB" id="A0A0H4PFY1"/>
<dbReference type="STRING" id="320787.CA2015_3760"/>
<keyword evidence="1" id="KW-0732">Signal</keyword>
<keyword evidence="5" id="KW-1185">Reference proteome</keyword>
<feature type="domain" description="Alginate lyase" evidence="3">
    <location>
        <begin position="78"/>
        <end position="354"/>
    </location>
</feature>
<gene>
    <name evidence="4" type="ORF">CA2015_3760</name>
</gene>